<evidence type="ECO:0000256" key="1">
    <source>
        <dbReference type="SAM" id="MobiDB-lite"/>
    </source>
</evidence>
<feature type="region of interest" description="Disordered" evidence="1">
    <location>
        <begin position="18"/>
        <end position="45"/>
    </location>
</feature>
<keyword evidence="2" id="KW-0472">Membrane</keyword>
<protein>
    <submittedName>
        <fullName evidence="3">Uncharacterized protein</fullName>
    </submittedName>
</protein>
<evidence type="ECO:0000313" key="4">
    <source>
        <dbReference type="Proteomes" id="UP000593567"/>
    </source>
</evidence>
<keyword evidence="2" id="KW-0812">Transmembrane</keyword>
<reference evidence="3" key="1">
    <citation type="submission" date="2020-06" db="EMBL/GenBank/DDBJ databases">
        <title>Draft genome of Bugula neritina, a colonial animal packing powerful symbionts and potential medicines.</title>
        <authorList>
            <person name="Rayko M."/>
        </authorList>
    </citation>
    <scope>NUCLEOTIDE SEQUENCE [LARGE SCALE GENOMIC DNA]</scope>
    <source>
        <strain evidence="3">Kwan_BN1</strain>
    </source>
</reference>
<accession>A0A7J7JJ45</accession>
<dbReference type="AlphaFoldDB" id="A0A7J7JJ45"/>
<evidence type="ECO:0000313" key="3">
    <source>
        <dbReference type="EMBL" id="KAF6025644.1"/>
    </source>
</evidence>
<sequence length="96" mass="10293">MAYGFTLSGYSSQCTGRIVPVPTSNPAPTTNPTPTRSPPDSTPVDSSQLMTLTVLASINLSILLINSTCLLCSKFHIADRIMGNSNSMKMTRLTEQ</sequence>
<feature type="compositionally biased region" description="Pro residues" evidence="1">
    <location>
        <begin position="23"/>
        <end position="41"/>
    </location>
</feature>
<organism evidence="3 4">
    <name type="scientific">Bugula neritina</name>
    <name type="common">Brown bryozoan</name>
    <name type="synonym">Sertularia neritina</name>
    <dbReference type="NCBI Taxonomy" id="10212"/>
    <lineage>
        <taxon>Eukaryota</taxon>
        <taxon>Metazoa</taxon>
        <taxon>Spiralia</taxon>
        <taxon>Lophotrochozoa</taxon>
        <taxon>Bryozoa</taxon>
        <taxon>Gymnolaemata</taxon>
        <taxon>Cheilostomatida</taxon>
        <taxon>Flustrina</taxon>
        <taxon>Buguloidea</taxon>
        <taxon>Bugulidae</taxon>
        <taxon>Bugula</taxon>
    </lineage>
</organism>
<proteinExistence type="predicted"/>
<comment type="caution">
    <text evidence="3">The sequence shown here is derived from an EMBL/GenBank/DDBJ whole genome shotgun (WGS) entry which is preliminary data.</text>
</comment>
<evidence type="ECO:0000256" key="2">
    <source>
        <dbReference type="SAM" id="Phobius"/>
    </source>
</evidence>
<feature type="transmembrane region" description="Helical" evidence="2">
    <location>
        <begin position="49"/>
        <end position="72"/>
    </location>
</feature>
<keyword evidence="4" id="KW-1185">Reference proteome</keyword>
<dbReference type="Proteomes" id="UP000593567">
    <property type="component" value="Unassembled WGS sequence"/>
</dbReference>
<name>A0A7J7JJ45_BUGNE</name>
<keyword evidence="2" id="KW-1133">Transmembrane helix</keyword>
<dbReference type="EMBL" id="VXIV02002437">
    <property type="protein sequence ID" value="KAF6025644.1"/>
    <property type="molecule type" value="Genomic_DNA"/>
</dbReference>
<gene>
    <name evidence="3" type="ORF">EB796_015895</name>
</gene>